<feature type="domain" description="Endoplasmic reticulum resident protein 29 C-terminal" evidence="4">
    <location>
        <begin position="147"/>
        <end position="240"/>
    </location>
</feature>
<protein>
    <submittedName>
        <fullName evidence="6">Windbeutel-like protein</fullName>
    </submittedName>
</protein>
<feature type="coiled-coil region" evidence="2">
    <location>
        <begin position="162"/>
        <end position="189"/>
    </location>
</feature>
<name>V9PB50_LEPDE</name>
<dbReference type="SUPFAM" id="SSF47933">
    <property type="entry name" value="ERP29 C domain-like"/>
    <property type="match status" value="1"/>
</dbReference>
<evidence type="ECO:0000256" key="2">
    <source>
        <dbReference type="SAM" id="Coils"/>
    </source>
</evidence>
<dbReference type="InterPro" id="IPR036249">
    <property type="entry name" value="Thioredoxin-like_sf"/>
</dbReference>
<dbReference type="Gene3D" id="1.20.1150.12">
    <property type="entry name" value="Endoplasmic reticulum resident protein 29, C-terminal domain"/>
    <property type="match status" value="1"/>
</dbReference>
<dbReference type="Pfam" id="PF07912">
    <property type="entry name" value="ERp29_N"/>
    <property type="match status" value="1"/>
</dbReference>
<dbReference type="OrthoDB" id="417262at2759"/>
<evidence type="ECO:0000256" key="1">
    <source>
        <dbReference type="ARBA" id="ARBA00022824"/>
    </source>
</evidence>
<accession>V9PB50</accession>
<dbReference type="EMBL" id="KC282401">
    <property type="protein sequence ID" value="AGX25158.1"/>
    <property type="molecule type" value="mRNA"/>
</dbReference>
<dbReference type="AlphaFoldDB" id="V9PB50"/>
<organism evidence="6">
    <name type="scientific">Leptinotarsa decemlineata</name>
    <name type="common">Colorado potato beetle</name>
    <name type="synonym">Doryphora decemlineata</name>
    <dbReference type="NCBI Taxonomy" id="7539"/>
    <lineage>
        <taxon>Eukaryota</taxon>
        <taxon>Metazoa</taxon>
        <taxon>Ecdysozoa</taxon>
        <taxon>Arthropoda</taxon>
        <taxon>Hexapoda</taxon>
        <taxon>Insecta</taxon>
        <taxon>Pterygota</taxon>
        <taxon>Neoptera</taxon>
        <taxon>Endopterygota</taxon>
        <taxon>Coleoptera</taxon>
        <taxon>Polyphaga</taxon>
        <taxon>Cucujiformia</taxon>
        <taxon>Chrysomeloidea</taxon>
        <taxon>Chrysomelidae</taxon>
        <taxon>Chrysomelinae</taxon>
        <taxon>Doryphorini</taxon>
        <taxon>Leptinotarsa</taxon>
    </lineage>
</organism>
<keyword evidence="1" id="KW-0256">Endoplasmic reticulum</keyword>
<dbReference type="InterPro" id="IPR011679">
    <property type="entry name" value="ERp29_C"/>
</dbReference>
<proteinExistence type="evidence at transcript level"/>
<feature type="domain" description="ERp29 N-terminal" evidence="5">
    <location>
        <begin position="23"/>
        <end position="146"/>
    </location>
</feature>
<dbReference type="InterPro" id="IPR036356">
    <property type="entry name" value="ERp29_C_sf"/>
</dbReference>
<dbReference type="PANTHER" id="PTHR12211:SF0">
    <property type="entry name" value="ENDOPLASMIC RETICULUM RESIDENT PROTEIN 29"/>
    <property type="match status" value="1"/>
</dbReference>
<evidence type="ECO:0000256" key="3">
    <source>
        <dbReference type="SAM" id="SignalP"/>
    </source>
</evidence>
<feature type="chain" id="PRO_5004780188" evidence="3">
    <location>
        <begin position="23"/>
        <end position="249"/>
    </location>
</feature>
<dbReference type="GO" id="GO:0005788">
    <property type="term" value="C:endoplasmic reticulum lumen"/>
    <property type="evidence" value="ECO:0007669"/>
    <property type="project" value="InterPro"/>
</dbReference>
<feature type="signal peptide" evidence="3">
    <location>
        <begin position="1"/>
        <end position="22"/>
    </location>
</feature>
<keyword evidence="2" id="KW-0175">Coiled coil</keyword>
<dbReference type="SUPFAM" id="SSF52833">
    <property type="entry name" value="Thioredoxin-like"/>
    <property type="match status" value="1"/>
</dbReference>
<evidence type="ECO:0000259" key="5">
    <source>
        <dbReference type="Pfam" id="PF07912"/>
    </source>
</evidence>
<dbReference type="GO" id="GO:0009306">
    <property type="term" value="P:protein secretion"/>
    <property type="evidence" value="ECO:0007669"/>
    <property type="project" value="InterPro"/>
</dbReference>
<reference evidence="6" key="1">
    <citation type="submission" date="2012-12" db="EMBL/GenBank/DDBJ databases">
        <title>De novo characterization of Leptinotarsa decemlineata transcriptome and identification of its candidate seminal fluid protein genes.</title>
        <authorList>
            <person name="Wan P.-J."/>
        </authorList>
    </citation>
    <scope>NUCLEOTIDE SEQUENCE</scope>
</reference>
<dbReference type="FunFam" id="1.20.1150.12:FF:000001">
    <property type="entry name" value="Endoplasmic reticulum resident protein 29"/>
    <property type="match status" value="1"/>
</dbReference>
<keyword evidence="3" id="KW-0732">Signal</keyword>
<dbReference type="InterPro" id="IPR016855">
    <property type="entry name" value="ERp29"/>
</dbReference>
<dbReference type="PANTHER" id="PTHR12211">
    <property type="entry name" value="ENDOPLASMIC RETICULUM PROTEIN ERP29"/>
    <property type="match status" value="1"/>
</dbReference>
<dbReference type="Gene3D" id="3.40.30.10">
    <property type="entry name" value="Glutaredoxin"/>
    <property type="match status" value="1"/>
</dbReference>
<dbReference type="Pfam" id="PF07749">
    <property type="entry name" value="ERp29"/>
    <property type="match status" value="1"/>
</dbReference>
<evidence type="ECO:0000313" key="6">
    <source>
        <dbReference type="EMBL" id="AGX25158.1"/>
    </source>
</evidence>
<evidence type="ECO:0000259" key="4">
    <source>
        <dbReference type="Pfam" id="PF07749"/>
    </source>
</evidence>
<dbReference type="InterPro" id="IPR012883">
    <property type="entry name" value="ERp29_N"/>
</dbReference>
<sequence>MNMNCIICGLIVIVLCIFSTDACKGCVNLDEHNFEKIIPRFEAVLVKFDVAYPYGDKHDVFNNLATDIVDNRNFILGQVAVKDYGEKDNEELAEKYGVNTKDDLPALRLFVQGEDEPFSFPKNIPWTDENLKKFVRDHTNIYVGLPGCLEVFDKLAIKFSSSQEKNKILKEAEVELGKLNNEREINVAKTYVIFMKKVIENGNAFVTQEVKRLGKIISEGKVNEKKRTELSHRLNILKSFSLDSSKSEL</sequence>
<dbReference type="CDD" id="cd00238">
    <property type="entry name" value="ERp29c"/>
    <property type="match status" value="1"/>
</dbReference>